<organism evidence="5">
    <name type="scientific">marine metagenome</name>
    <dbReference type="NCBI Taxonomy" id="408172"/>
    <lineage>
        <taxon>unclassified sequences</taxon>
        <taxon>metagenomes</taxon>
        <taxon>ecological metagenomes</taxon>
    </lineage>
</organism>
<evidence type="ECO:0000259" key="4">
    <source>
        <dbReference type="Pfam" id="PF00501"/>
    </source>
</evidence>
<evidence type="ECO:0000256" key="3">
    <source>
        <dbReference type="ARBA" id="ARBA00023098"/>
    </source>
</evidence>
<dbReference type="AlphaFoldDB" id="A0A382ZN89"/>
<dbReference type="InterPro" id="IPR042099">
    <property type="entry name" value="ANL_N_sf"/>
</dbReference>
<dbReference type="PANTHER" id="PTHR43272:SF32">
    <property type="entry name" value="AMP-DEPENDENT SYNTHETASE_LIGASE DOMAIN-CONTAINING PROTEIN"/>
    <property type="match status" value="1"/>
</dbReference>
<evidence type="ECO:0000256" key="1">
    <source>
        <dbReference type="ARBA" id="ARBA00022598"/>
    </source>
</evidence>
<gene>
    <name evidence="5" type="ORF">METZ01_LOCUS448992</name>
</gene>
<protein>
    <recommendedName>
        <fullName evidence="4">AMP-dependent synthetase/ligase domain-containing protein</fullName>
    </recommendedName>
</protein>
<dbReference type="GO" id="GO:0004467">
    <property type="term" value="F:long-chain fatty acid-CoA ligase activity"/>
    <property type="evidence" value="ECO:0007669"/>
    <property type="project" value="TreeGrafter"/>
</dbReference>
<dbReference type="Gene3D" id="3.40.50.12780">
    <property type="entry name" value="N-terminal domain of ligase-like"/>
    <property type="match status" value="1"/>
</dbReference>
<dbReference type="PANTHER" id="PTHR43272">
    <property type="entry name" value="LONG-CHAIN-FATTY-ACID--COA LIGASE"/>
    <property type="match status" value="1"/>
</dbReference>
<sequence>FAESIEDMPDNIRQVGPTIILGTPRIFEKYYARIVSGIGDATWVQKKVYNWAVQTGKKRAKLLAKGKTIPLLLRLRSNIAQFLIFNKVKDIFGGRLRMMLSGAAPLSPEIIHYFSWVGIIIYEGYGMTETTGIISCNKPGFIEIGSVGKALPDTEIRIADDGEICVRAPQNIQYYYKNEGGTNELLKSDGNGSFWLHTGDVGHLDEEGYLFITDRKKDIIITAGGKNVAPQNIENLLKTSPFVSQAMVYGDKKPYLT</sequence>
<dbReference type="EMBL" id="UINC01184772">
    <property type="protein sequence ID" value="SVD96138.1"/>
    <property type="molecule type" value="Genomic_DNA"/>
</dbReference>
<evidence type="ECO:0000256" key="2">
    <source>
        <dbReference type="ARBA" id="ARBA00022832"/>
    </source>
</evidence>
<dbReference type="GO" id="GO:0005783">
    <property type="term" value="C:endoplasmic reticulum"/>
    <property type="evidence" value="ECO:0007669"/>
    <property type="project" value="TreeGrafter"/>
</dbReference>
<feature type="non-terminal residue" evidence="5">
    <location>
        <position position="1"/>
    </location>
</feature>
<keyword evidence="1" id="KW-0436">Ligase</keyword>
<dbReference type="InterPro" id="IPR000873">
    <property type="entry name" value="AMP-dep_synth/lig_dom"/>
</dbReference>
<dbReference type="Pfam" id="PF23562">
    <property type="entry name" value="AMP-binding_C_3"/>
    <property type="match status" value="1"/>
</dbReference>
<dbReference type="GO" id="GO:0016020">
    <property type="term" value="C:membrane"/>
    <property type="evidence" value="ECO:0007669"/>
    <property type="project" value="TreeGrafter"/>
</dbReference>
<feature type="non-terminal residue" evidence="5">
    <location>
        <position position="257"/>
    </location>
</feature>
<dbReference type="Pfam" id="PF00501">
    <property type="entry name" value="AMP-binding"/>
    <property type="match status" value="1"/>
</dbReference>
<keyword evidence="2" id="KW-0276">Fatty acid metabolism</keyword>
<feature type="domain" description="AMP-dependent synthetase/ligase" evidence="4">
    <location>
        <begin position="8"/>
        <end position="176"/>
    </location>
</feature>
<reference evidence="5" key="1">
    <citation type="submission" date="2018-05" db="EMBL/GenBank/DDBJ databases">
        <authorList>
            <person name="Lanie J.A."/>
            <person name="Ng W.-L."/>
            <person name="Kazmierczak K.M."/>
            <person name="Andrzejewski T.M."/>
            <person name="Davidsen T.M."/>
            <person name="Wayne K.J."/>
            <person name="Tettelin H."/>
            <person name="Glass J.I."/>
            <person name="Rusch D."/>
            <person name="Podicherti R."/>
            <person name="Tsui H.-C.T."/>
            <person name="Winkler M.E."/>
        </authorList>
    </citation>
    <scope>NUCLEOTIDE SEQUENCE</scope>
</reference>
<evidence type="ECO:0000313" key="5">
    <source>
        <dbReference type="EMBL" id="SVD96138.1"/>
    </source>
</evidence>
<keyword evidence="3" id="KW-0443">Lipid metabolism</keyword>
<dbReference type="SUPFAM" id="SSF56801">
    <property type="entry name" value="Acetyl-CoA synthetase-like"/>
    <property type="match status" value="1"/>
</dbReference>
<name>A0A382ZN89_9ZZZZ</name>
<proteinExistence type="predicted"/>
<accession>A0A382ZN89</accession>